<keyword evidence="9" id="KW-1185">Reference proteome</keyword>
<keyword evidence="5 6" id="KW-0472">Membrane</keyword>
<comment type="caution">
    <text evidence="8">The sequence shown here is derived from an EMBL/GenBank/DDBJ whole genome shotgun (WGS) entry which is preliminary data.</text>
</comment>
<keyword evidence="3 6" id="KW-0812">Transmembrane</keyword>
<evidence type="ECO:0000256" key="4">
    <source>
        <dbReference type="ARBA" id="ARBA00022989"/>
    </source>
</evidence>
<feature type="transmembrane region" description="Helical" evidence="6">
    <location>
        <begin position="229"/>
        <end position="252"/>
    </location>
</feature>
<feature type="domain" description="EamA" evidence="7">
    <location>
        <begin position="14"/>
        <end position="147"/>
    </location>
</feature>
<dbReference type="InterPro" id="IPR050638">
    <property type="entry name" value="AA-Vitamin_Transporters"/>
</dbReference>
<feature type="transmembrane region" description="Helical" evidence="6">
    <location>
        <begin position="282"/>
        <end position="300"/>
    </location>
</feature>
<evidence type="ECO:0000256" key="1">
    <source>
        <dbReference type="ARBA" id="ARBA00004141"/>
    </source>
</evidence>
<protein>
    <submittedName>
        <fullName evidence="8">Membrane protein</fullName>
    </submittedName>
</protein>
<keyword evidence="4 6" id="KW-1133">Transmembrane helix</keyword>
<gene>
    <name evidence="8" type="ORF">GV64_19625</name>
</gene>
<evidence type="ECO:0000313" key="8">
    <source>
        <dbReference type="EMBL" id="KEI72646.1"/>
    </source>
</evidence>
<evidence type="ECO:0000256" key="6">
    <source>
        <dbReference type="SAM" id="Phobius"/>
    </source>
</evidence>
<feature type="transmembrane region" description="Helical" evidence="6">
    <location>
        <begin position="195"/>
        <end position="217"/>
    </location>
</feature>
<dbReference type="Proteomes" id="UP000027997">
    <property type="component" value="Unassembled WGS sequence"/>
</dbReference>
<evidence type="ECO:0000313" key="9">
    <source>
        <dbReference type="Proteomes" id="UP000027997"/>
    </source>
</evidence>
<evidence type="ECO:0000256" key="2">
    <source>
        <dbReference type="ARBA" id="ARBA00007362"/>
    </source>
</evidence>
<evidence type="ECO:0000259" key="7">
    <source>
        <dbReference type="Pfam" id="PF00892"/>
    </source>
</evidence>
<feature type="transmembrane region" description="Helical" evidence="6">
    <location>
        <begin position="97"/>
        <end position="118"/>
    </location>
</feature>
<dbReference type="InterPro" id="IPR037185">
    <property type="entry name" value="EmrE-like"/>
</dbReference>
<dbReference type="RefSeq" id="WP_020581298.1">
    <property type="nucleotide sequence ID" value="NZ_JOJP01000001.1"/>
</dbReference>
<feature type="domain" description="EamA" evidence="7">
    <location>
        <begin position="165"/>
        <end position="296"/>
    </location>
</feature>
<evidence type="ECO:0000256" key="5">
    <source>
        <dbReference type="ARBA" id="ARBA00023136"/>
    </source>
</evidence>
<name>A0A081KES0_9GAMM</name>
<proteinExistence type="inferred from homology"/>
<dbReference type="SUPFAM" id="SSF103481">
    <property type="entry name" value="Multidrug resistance efflux transporter EmrE"/>
    <property type="match status" value="2"/>
</dbReference>
<dbReference type="eggNOG" id="COG0697">
    <property type="taxonomic scope" value="Bacteria"/>
</dbReference>
<feature type="transmembrane region" description="Helical" evidence="6">
    <location>
        <begin position="41"/>
        <end position="60"/>
    </location>
</feature>
<comment type="similarity">
    <text evidence="2">Belongs to the EamA transporter family.</text>
</comment>
<reference evidence="8 9" key="1">
    <citation type="submission" date="2014-06" db="EMBL/GenBank/DDBJ databases">
        <title>Whole Genome Sequences of Three Symbiotic Endozoicomonas Bacteria.</title>
        <authorList>
            <person name="Neave M.J."/>
            <person name="Apprill A."/>
            <person name="Voolstra C.R."/>
        </authorList>
    </citation>
    <scope>NUCLEOTIDE SEQUENCE [LARGE SCALE GENOMIC DNA]</scope>
    <source>
        <strain evidence="8 9">DSM 22380</strain>
    </source>
</reference>
<feature type="transmembrane region" description="Helical" evidence="6">
    <location>
        <begin position="164"/>
        <end position="183"/>
    </location>
</feature>
<feature type="transmembrane region" description="Helical" evidence="6">
    <location>
        <begin position="72"/>
        <end position="91"/>
    </location>
</feature>
<feature type="transmembrane region" description="Helical" evidence="6">
    <location>
        <begin position="130"/>
        <end position="152"/>
    </location>
</feature>
<feature type="transmembrane region" description="Helical" evidence="6">
    <location>
        <begin position="259"/>
        <end position="276"/>
    </location>
</feature>
<comment type="subcellular location">
    <subcellularLocation>
        <location evidence="1">Membrane</location>
        <topology evidence="1">Multi-pass membrane protein</topology>
    </subcellularLocation>
</comment>
<dbReference type="PANTHER" id="PTHR32322">
    <property type="entry name" value="INNER MEMBRANE TRANSPORTER"/>
    <property type="match status" value="1"/>
</dbReference>
<organism evidence="8 9">
    <name type="scientific">Endozoicomonas elysicola</name>
    <dbReference type="NCBI Taxonomy" id="305900"/>
    <lineage>
        <taxon>Bacteria</taxon>
        <taxon>Pseudomonadati</taxon>
        <taxon>Pseudomonadota</taxon>
        <taxon>Gammaproteobacteria</taxon>
        <taxon>Oceanospirillales</taxon>
        <taxon>Endozoicomonadaceae</taxon>
        <taxon>Endozoicomonas</taxon>
    </lineage>
</organism>
<dbReference type="GO" id="GO:0016020">
    <property type="term" value="C:membrane"/>
    <property type="evidence" value="ECO:0007669"/>
    <property type="project" value="UniProtKB-SubCell"/>
</dbReference>
<sequence>MKYALRNINTSRQGSIAVLLSALMWGTTGAAASFISDVNPMAVGAFSMGIGGILLALTARKKLIEECLLLSHSWRIILIGSLSLTVYPQAFYSSMHFAGVAVGNVISIASAPFMTVIIERLLLNKKQITFRWLFSAVLGASGIVLLTLSDAYSTQAIIEDSSRQIGVLLGLLAALTYAGYTCAAKKLMEQGAHSTSAMGSIFCCASLILLPTLLFTGEHLFSSIENTVAVWYLALVPMFLGYLCFGFGLRFIPASKATLLTLFEPVVAVCLAVIIVKEVIALTGWFGMGLIMVCLIIQASEKDETRRGLLKEYSKAG</sequence>
<accession>A0A081KES0</accession>
<dbReference type="Pfam" id="PF00892">
    <property type="entry name" value="EamA"/>
    <property type="match status" value="2"/>
</dbReference>
<dbReference type="EMBL" id="JOJP01000001">
    <property type="protein sequence ID" value="KEI72646.1"/>
    <property type="molecule type" value="Genomic_DNA"/>
</dbReference>
<dbReference type="InterPro" id="IPR000620">
    <property type="entry name" value="EamA_dom"/>
</dbReference>
<dbReference type="AlphaFoldDB" id="A0A081KES0"/>
<dbReference type="PANTHER" id="PTHR32322:SF2">
    <property type="entry name" value="EAMA DOMAIN-CONTAINING PROTEIN"/>
    <property type="match status" value="1"/>
</dbReference>
<evidence type="ECO:0000256" key="3">
    <source>
        <dbReference type="ARBA" id="ARBA00022692"/>
    </source>
</evidence>